<proteinExistence type="predicted"/>
<organism evidence="1 2">
    <name type="scientific">Trichonephila clavipes</name>
    <name type="common">Golden silk orbweaver</name>
    <name type="synonym">Nephila clavipes</name>
    <dbReference type="NCBI Taxonomy" id="2585209"/>
    <lineage>
        <taxon>Eukaryota</taxon>
        <taxon>Metazoa</taxon>
        <taxon>Ecdysozoa</taxon>
        <taxon>Arthropoda</taxon>
        <taxon>Chelicerata</taxon>
        <taxon>Arachnida</taxon>
        <taxon>Araneae</taxon>
        <taxon>Araneomorphae</taxon>
        <taxon>Entelegynae</taxon>
        <taxon>Araneoidea</taxon>
        <taxon>Nephilidae</taxon>
        <taxon>Trichonephila</taxon>
    </lineage>
</organism>
<dbReference type="Proteomes" id="UP000887159">
    <property type="component" value="Unassembled WGS sequence"/>
</dbReference>
<evidence type="ECO:0000313" key="1">
    <source>
        <dbReference type="EMBL" id="GFY30829.1"/>
    </source>
</evidence>
<keyword evidence="2" id="KW-1185">Reference proteome</keyword>
<accession>A0A8X7BHN1</accession>
<evidence type="ECO:0000313" key="2">
    <source>
        <dbReference type="Proteomes" id="UP000887159"/>
    </source>
</evidence>
<name>A0A8X7BHN1_TRICX</name>
<dbReference type="AlphaFoldDB" id="A0A8X7BHN1"/>
<protein>
    <submittedName>
        <fullName evidence="1">Uncharacterized protein</fullName>
    </submittedName>
</protein>
<gene>
    <name evidence="1" type="ORF">TNCV_3119891</name>
</gene>
<reference evidence="1" key="1">
    <citation type="submission" date="2020-08" db="EMBL/GenBank/DDBJ databases">
        <title>Multicomponent nature underlies the extraordinary mechanical properties of spider dragline silk.</title>
        <authorList>
            <person name="Kono N."/>
            <person name="Nakamura H."/>
            <person name="Mori M."/>
            <person name="Yoshida Y."/>
            <person name="Ohtoshi R."/>
            <person name="Malay A.D."/>
            <person name="Moran D.A.P."/>
            <person name="Tomita M."/>
            <person name="Numata K."/>
            <person name="Arakawa K."/>
        </authorList>
    </citation>
    <scope>NUCLEOTIDE SEQUENCE</scope>
</reference>
<dbReference type="EMBL" id="BMAU01021394">
    <property type="protein sequence ID" value="GFY30829.1"/>
    <property type="molecule type" value="Genomic_DNA"/>
</dbReference>
<comment type="caution">
    <text evidence="1">The sequence shown here is derived from an EMBL/GenBank/DDBJ whole genome shotgun (WGS) entry which is preliminary data.</text>
</comment>
<sequence length="78" mass="8738">MRFHSTNGKDKRDHLAEGTVSPESLIITPIFESEIPNVLKDKINVNAFRSGDPPYVEHSHSPTALLQPLSDEVYSYCP</sequence>